<name>A0A6J4TBZ9_9ACTN</name>
<dbReference type="AlphaFoldDB" id="A0A6J4TBZ9"/>
<evidence type="ECO:0000313" key="2">
    <source>
        <dbReference type="EMBL" id="CAA9519398.1"/>
    </source>
</evidence>
<gene>
    <name evidence="2" type="ORF">AVDCRST_MAG79-104</name>
</gene>
<evidence type="ECO:0000256" key="1">
    <source>
        <dbReference type="SAM" id="SignalP"/>
    </source>
</evidence>
<reference evidence="2" key="1">
    <citation type="submission" date="2020-02" db="EMBL/GenBank/DDBJ databases">
        <authorList>
            <person name="Meier V. D."/>
        </authorList>
    </citation>
    <scope>NUCLEOTIDE SEQUENCE</scope>
    <source>
        <strain evidence="2">AVDCRST_MAG79</strain>
    </source>
</reference>
<protein>
    <submittedName>
        <fullName evidence="2">Uncharacterized protein</fullName>
    </submittedName>
</protein>
<sequence>MWHSVPARPRSVGCLALTLLAAAAGCTSVRVRVMPEPGVAGLAAVPADSVRVFADTAGVPKPYRLVARLRVRSGPVLNSRAVAARLRERAGALGANGLVVAGGIGFGLGSSTRDGILAVRVGTP</sequence>
<accession>A0A6J4TBZ9</accession>
<keyword evidence="1" id="KW-0732">Signal</keyword>
<feature type="signal peptide" evidence="1">
    <location>
        <begin position="1"/>
        <end position="24"/>
    </location>
</feature>
<proteinExistence type="predicted"/>
<organism evidence="2">
    <name type="scientific">uncultured Thermoleophilia bacterium</name>
    <dbReference type="NCBI Taxonomy" id="1497501"/>
    <lineage>
        <taxon>Bacteria</taxon>
        <taxon>Bacillati</taxon>
        <taxon>Actinomycetota</taxon>
        <taxon>Thermoleophilia</taxon>
        <taxon>environmental samples</taxon>
    </lineage>
</organism>
<dbReference type="EMBL" id="CADCWC010000016">
    <property type="protein sequence ID" value="CAA9519398.1"/>
    <property type="molecule type" value="Genomic_DNA"/>
</dbReference>
<feature type="chain" id="PRO_5038399612" evidence="1">
    <location>
        <begin position="25"/>
        <end position="124"/>
    </location>
</feature>